<reference evidence="2 3" key="1">
    <citation type="submission" date="2024-03" db="EMBL/GenBank/DDBJ databases">
        <authorList>
            <person name="Jo J.-H."/>
        </authorList>
    </citation>
    <scope>NUCLEOTIDE SEQUENCE [LARGE SCALE GENOMIC DNA]</scope>
    <source>
        <strain evidence="2 3">AS3R-12</strain>
    </source>
</reference>
<protein>
    <submittedName>
        <fullName evidence="2">MaoC family dehydratase N-terminal domain-containing protein</fullName>
    </submittedName>
</protein>
<feature type="domain" description="FAS1-like dehydratase" evidence="1">
    <location>
        <begin position="7"/>
        <end position="138"/>
    </location>
</feature>
<dbReference type="InterPro" id="IPR029069">
    <property type="entry name" value="HotDog_dom_sf"/>
</dbReference>
<evidence type="ECO:0000313" key="2">
    <source>
        <dbReference type="EMBL" id="MEJ6011159.1"/>
    </source>
</evidence>
<dbReference type="Proteomes" id="UP001379235">
    <property type="component" value="Unassembled WGS sequence"/>
</dbReference>
<dbReference type="CDD" id="cd03441">
    <property type="entry name" value="R_hydratase_like"/>
    <property type="match status" value="1"/>
</dbReference>
<organism evidence="2 3">
    <name type="scientific">Novosphingobium aquae</name>
    <dbReference type="NCBI Taxonomy" id="3133435"/>
    <lineage>
        <taxon>Bacteria</taxon>
        <taxon>Pseudomonadati</taxon>
        <taxon>Pseudomonadota</taxon>
        <taxon>Alphaproteobacteria</taxon>
        <taxon>Sphingomonadales</taxon>
        <taxon>Sphingomonadaceae</taxon>
        <taxon>Novosphingobium</taxon>
    </lineage>
</organism>
<dbReference type="EMBL" id="JBBHJY010000007">
    <property type="protein sequence ID" value="MEJ6011159.1"/>
    <property type="molecule type" value="Genomic_DNA"/>
</dbReference>
<dbReference type="InterPro" id="IPR050965">
    <property type="entry name" value="UPF0336/Enoyl-CoA_hydratase"/>
</dbReference>
<sequence>MLDRAVHVGVVSEPRAVVVEEGFLKFFAKATGETDPIYFDAEAARTAGHPAIPAPPTYLFSLALSAPAKRGGLFDPVGGLGIDMARVLHGEQSFTYHAPIHAGDRLVLTTTTSDIYAKKGGALEFVVQDTQAVDSAGVLRAEMRMVTVVRNA</sequence>
<dbReference type="PANTHER" id="PTHR43437">
    <property type="entry name" value="HYDROXYACYL-THIOESTER DEHYDRATASE TYPE 2, MITOCHONDRIAL-RELATED"/>
    <property type="match status" value="1"/>
</dbReference>
<dbReference type="RefSeq" id="WP_339968078.1">
    <property type="nucleotide sequence ID" value="NZ_JBBHJY010000007.1"/>
</dbReference>
<dbReference type="SUPFAM" id="SSF54637">
    <property type="entry name" value="Thioesterase/thiol ester dehydrase-isomerase"/>
    <property type="match status" value="1"/>
</dbReference>
<dbReference type="PIRSF" id="PIRSF018072">
    <property type="entry name" value="UCP018072"/>
    <property type="match status" value="1"/>
</dbReference>
<keyword evidence="3" id="KW-1185">Reference proteome</keyword>
<accession>A0ABU8SB54</accession>
<dbReference type="PANTHER" id="PTHR43437:SF3">
    <property type="entry name" value="HYDROXYACYL-THIOESTER DEHYDRATASE TYPE 2, MITOCHONDRIAL"/>
    <property type="match status" value="1"/>
</dbReference>
<dbReference type="Pfam" id="PF13452">
    <property type="entry name" value="FAS1_DH_region"/>
    <property type="match status" value="1"/>
</dbReference>
<name>A0ABU8SB54_9SPHN</name>
<proteinExistence type="predicted"/>
<dbReference type="Gene3D" id="3.10.129.10">
    <property type="entry name" value="Hotdog Thioesterase"/>
    <property type="match status" value="1"/>
</dbReference>
<dbReference type="InterPro" id="IPR016709">
    <property type="entry name" value="HadA-like"/>
</dbReference>
<evidence type="ECO:0000259" key="1">
    <source>
        <dbReference type="Pfam" id="PF13452"/>
    </source>
</evidence>
<dbReference type="InterPro" id="IPR039569">
    <property type="entry name" value="FAS1-like_DH_region"/>
</dbReference>
<evidence type="ECO:0000313" key="3">
    <source>
        <dbReference type="Proteomes" id="UP001379235"/>
    </source>
</evidence>
<comment type="caution">
    <text evidence="2">The sequence shown here is derived from an EMBL/GenBank/DDBJ whole genome shotgun (WGS) entry which is preliminary data.</text>
</comment>
<gene>
    <name evidence="2" type="ORF">WG900_14645</name>
</gene>